<reference evidence="2 3" key="1">
    <citation type="submission" date="2018-02" db="EMBL/GenBank/DDBJ databases">
        <title>Genomic Encyclopedia of Archaeal and Bacterial Type Strains, Phase II (KMG-II): from individual species to whole genera.</title>
        <authorList>
            <person name="Goeker M."/>
        </authorList>
    </citation>
    <scope>NUCLEOTIDE SEQUENCE [LARGE SCALE GENOMIC DNA]</scope>
    <source>
        <strain evidence="2 3">DSM 22857</strain>
    </source>
</reference>
<keyword evidence="3" id="KW-1185">Reference proteome</keyword>
<dbReference type="InterPro" id="IPR038750">
    <property type="entry name" value="YczE/YyaS-like"/>
</dbReference>
<dbReference type="Pfam" id="PF19700">
    <property type="entry name" value="DUF6198"/>
    <property type="match status" value="1"/>
</dbReference>
<feature type="transmembrane region" description="Helical" evidence="1">
    <location>
        <begin position="115"/>
        <end position="133"/>
    </location>
</feature>
<dbReference type="AlphaFoldDB" id="A0A2S6IUL5"/>
<gene>
    <name evidence="2" type="ORF">CLV92_102126</name>
</gene>
<accession>A0A2S6IUL5</accession>
<evidence type="ECO:0000313" key="3">
    <source>
        <dbReference type="Proteomes" id="UP000239485"/>
    </source>
</evidence>
<comment type="caution">
    <text evidence="2">The sequence shown here is derived from an EMBL/GenBank/DDBJ whole genome shotgun (WGS) entry which is preliminary data.</text>
</comment>
<sequence length="214" mass="21650">MSRFLLPLPGDRLLLRIGLLYAGLLLFGASHGLMLLAGLGVPPWDVLHQGLSRTFGLQVGTWSILVGAVVLLLWLPIRQRPGLGTVSNVLVIGLTINATLALVPAPTGGAARVTLLLAGVALAAVASGAYIGAGLGPGPRDGLSTGLAARGHSLRAVRTTVEVSALALGWLLGGSVGAGTVVFALAMGPLTHWTIPAMNLAERPRPAGPAPLAA</sequence>
<feature type="transmembrane region" description="Helical" evidence="1">
    <location>
        <begin position="167"/>
        <end position="188"/>
    </location>
</feature>
<evidence type="ECO:0000313" key="2">
    <source>
        <dbReference type="EMBL" id="PPK97975.1"/>
    </source>
</evidence>
<dbReference type="OrthoDB" id="154912at2"/>
<dbReference type="EMBL" id="PTJD01000002">
    <property type="protein sequence ID" value="PPK97975.1"/>
    <property type="molecule type" value="Genomic_DNA"/>
</dbReference>
<protein>
    <submittedName>
        <fullName evidence="2">Putative membrane protein YczE</fullName>
    </submittedName>
</protein>
<dbReference type="PANTHER" id="PTHR40078:SF1">
    <property type="entry name" value="INTEGRAL MEMBRANE PROTEIN"/>
    <property type="match status" value="1"/>
</dbReference>
<dbReference type="PANTHER" id="PTHR40078">
    <property type="entry name" value="INTEGRAL MEMBRANE PROTEIN-RELATED"/>
    <property type="match status" value="1"/>
</dbReference>
<dbReference type="RefSeq" id="WP_104431653.1">
    <property type="nucleotide sequence ID" value="NZ_PTJD01000002.1"/>
</dbReference>
<feature type="transmembrane region" description="Helical" evidence="1">
    <location>
        <begin position="20"/>
        <end position="42"/>
    </location>
</feature>
<feature type="transmembrane region" description="Helical" evidence="1">
    <location>
        <begin position="54"/>
        <end position="77"/>
    </location>
</feature>
<keyword evidence="1" id="KW-0472">Membrane</keyword>
<dbReference type="Proteomes" id="UP000239485">
    <property type="component" value="Unassembled WGS sequence"/>
</dbReference>
<evidence type="ECO:0000256" key="1">
    <source>
        <dbReference type="SAM" id="Phobius"/>
    </source>
</evidence>
<feature type="transmembrane region" description="Helical" evidence="1">
    <location>
        <begin position="83"/>
        <end position="103"/>
    </location>
</feature>
<keyword evidence="1" id="KW-0812">Transmembrane</keyword>
<name>A0A2S6IUL5_9ACTN</name>
<organism evidence="2 3">
    <name type="scientific">Kineococcus xinjiangensis</name>
    <dbReference type="NCBI Taxonomy" id="512762"/>
    <lineage>
        <taxon>Bacteria</taxon>
        <taxon>Bacillati</taxon>
        <taxon>Actinomycetota</taxon>
        <taxon>Actinomycetes</taxon>
        <taxon>Kineosporiales</taxon>
        <taxon>Kineosporiaceae</taxon>
        <taxon>Kineococcus</taxon>
    </lineage>
</organism>
<proteinExistence type="predicted"/>
<keyword evidence="1" id="KW-1133">Transmembrane helix</keyword>